<organism evidence="1">
    <name type="scientific">uncultured Caudovirales phage</name>
    <dbReference type="NCBI Taxonomy" id="2100421"/>
    <lineage>
        <taxon>Viruses</taxon>
        <taxon>Duplodnaviria</taxon>
        <taxon>Heunggongvirae</taxon>
        <taxon>Uroviricota</taxon>
        <taxon>Caudoviricetes</taxon>
        <taxon>Peduoviridae</taxon>
        <taxon>Maltschvirus</taxon>
        <taxon>Maltschvirus maltsch</taxon>
    </lineage>
</organism>
<dbReference type="EMBL" id="LR796802">
    <property type="protein sequence ID" value="CAB4167284.1"/>
    <property type="molecule type" value="Genomic_DNA"/>
</dbReference>
<sequence length="166" mass="18762">MRKYPYYPSYNAGKETPGIRRLVDLCSRRWHTKCLGTYVLRNMRNNANPPQLSVHATGAAADIQYKDEAQAREMWDWFLGSSELGEHSKIMGIAEIHWYNFGTWGAGYRCSRGEGKKGVKVFTATDNAGSRPGSPNWLHIEISPEMASDPDKFEAAWRSLPKPPKA</sequence>
<evidence type="ECO:0000313" key="1">
    <source>
        <dbReference type="EMBL" id="CAB4167284.1"/>
    </source>
</evidence>
<reference evidence="1" key="1">
    <citation type="submission" date="2020-04" db="EMBL/GenBank/DDBJ databases">
        <authorList>
            <person name="Chiriac C."/>
            <person name="Salcher M."/>
            <person name="Ghai R."/>
            <person name="Kavagutti S V."/>
        </authorList>
    </citation>
    <scope>NUCLEOTIDE SEQUENCE</scope>
</reference>
<accession>A0A6J5PI08</accession>
<proteinExistence type="predicted"/>
<gene>
    <name evidence="1" type="ORF">UFOVP872_9</name>
</gene>
<protein>
    <submittedName>
        <fullName evidence="1">Uncharacterized protein</fullName>
    </submittedName>
</protein>
<name>A0A6J5PI08_9CAUD</name>